<dbReference type="CDD" id="cd00093">
    <property type="entry name" value="HTH_XRE"/>
    <property type="match status" value="1"/>
</dbReference>
<sequence>MVNLNIGQKIQRYRNQRGLSLRGLAEKTGITASMISQIENNSVNPSINTLKTLAETLDFPLYVLFQEENDPEQELIVRKGEYRSIGNRNSEVAYNLLTADTRGSIEFVLMEIPPQTFTADKEHPHTGEETSYVEYGDVDIWLNGEKFRLHAGDAVRIPAGTLHRWFNPGDEMVRVIFAVTPPSF</sequence>
<keyword evidence="1" id="KW-0238">DNA-binding</keyword>
<comment type="caution">
    <text evidence="3">The sequence shown here is derived from an EMBL/GenBank/DDBJ whole genome shotgun (WGS) entry which is preliminary data.</text>
</comment>
<dbReference type="SMART" id="SM00530">
    <property type="entry name" value="HTH_XRE"/>
    <property type="match status" value="1"/>
</dbReference>
<dbReference type="InterPro" id="IPR014710">
    <property type="entry name" value="RmlC-like_jellyroll"/>
</dbReference>
<dbReference type="PANTHER" id="PTHR46797:SF19">
    <property type="entry name" value="BLL2473 PROTEIN"/>
    <property type="match status" value="1"/>
</dbReference>
<dbReference type="InterPro" id="IPR013096">
    <property type="entry name" value="Cupin_2"/>
</dbReference>
<dbReference type="EMBL" id="PRKZ01000002">
    <property type="protein sequence ID" value="RAW51291.1"/>
    <property type="molecule type" value="Genomic_DNA"/>
</dbReference>
<dbReference type="Pfam" id="PF07883">
    <property type="entry name" value="Cupin_2"/>
    <property type="match status" value="1"/>
</dbReference>
<dbReference type="GO" id="GO:0005829">
    <property type="term" value="C:cytosol"/>
    <property type="evidence" value="ECO:0007669"/>
    <property type="project" value="TreeGrafter"/>
</dbReference>
<evidence type="ECO:0000313" key="4">
    <source>
        <dbReference type="Proteomes" id="UP000251634"/>
    </source>
</evidence>
<dbReference type="PANTHER" id="PTHR46797">
    <property type="entry name" value="HTH-TYPE TRANSCRIPTIONAL REGULATOR"/>
    <property type="match status" value="1"/>
</dbReference>
<reference evidence="3 4" key="1">
    <citation type="submission" date="2018-02" db="EMBL/GenBank/DDBJ databases">
        <title>Complete genome sequencing of Faecalibacterium prausnitzii strains isolated from the human gut.</title>
        <authorList>
            <person name="Fitzgerald B.C."/>
            <person name="Shkoporov A.N."/>
            <person name="Ross P.R."/>
            <person name="Hill C."/>
        </authorList>
    </citation>
    <scope>NUCLEOTIDE SEQUENCE [LARGE SCALE GENOMIC DNA]</scope>
    <source>
        <strain evidence="3 4">APC942/8-14-2</strain>
    </source>
</reference>
<dbReference type="Gene3D" id="2.60.120.10">
    <property type="entry name" value="Jelly Rolls"/>
    <property type="match status" value="1"/>
</dbReference>
<dbReference type="Proteomes" id="UP000251634">
    <property type="component" value="Unassembled WGS sequence"/>
</dbReference>
<proteinExistence type="predicted"/>
<dbReference type="InterPro" id="IPR001387">
    <property type="entry name" value="Cro/C1-type_HTH"/>
</dbReference>
<dbReference type="InterPro" id="IPR011051">
    <property type="entry name" value="RmlC_Cupin_sf"/>
</dbReference>
<dbReference type="InterPro" id="IPR010982">
    <property type="entry name" value="Lambda_DNA-bd_dom_sf"/>
</dbReference>
<dbReference type="InterPro" id="IPR050807">
    <property type="entry name" value="TransReg_Diox_bact_type"/>
</dbReference>
<dbReference type="PROSITE" id="PS50943">
    <property type="entry name" value="HTH_CROC1"/>
    <property type="match status" value="1"/>
</dbReference>
<evidence type="ECO:0000313" key="3">
    <source>
        <dbReference type="EMBL" id="RAW51291.1"/>
    </source>
</evidence>
<feature type="domain" description="HTH cro/C1-type" evidence="2">
    <location>
        <begin position="10"/>
        <end position="64"/>
    </location>
</feature>
<dbReference type="Gene3D" id="1.10.260.40">
    <property type="entry name" value="lambda repressor-like DNA-binding domains"/>
    <property type="match status" value="1"/>
</dbReference>
<name>A0A329TNL7_9FIRM</name>
<dbReference type="RefSeq" id="WP_112115159.1">
    <property type="nucleotide sequence ID" value="NZ_PRKZ01000002.1"/>
</dbReference>
<dbReference type="GO" id="GO:0003700">
    <property type="term" value="F:DNA-binding transcription factor activity"/>
    <property type="evidence" value="ECO:0007669"/>
    <property type="project" value="TreeGrafter"/>
</dbReference>
<dbReference type="Pfam" id="PF01381">
    <property type="entry name" value="HTH_3"/>
    <property type="match status" value="1"/>
</dbReference>
<dbReference type="AlphaFoldDB" id="A0A329TNL7"/>
<gene>
    <name evidence="3" type="ORF">C4N25_04670</name>
</gene>
<dbReference type="SUPFAM" id="SSF47413">
    <property type="entry name" value="lambda repressor-like DNA-binding domains"/>
    <property type="match status" value="1"/>
</dbReference>
<dbReference type="SUPFAM" id="SSF51182">
    <property type="entry name" value="RmlC-like cupins"/>
    <property type="match status" value="1"/>
</dbReference>
<evidence type="ECO:0000256" key="1">
    <source>
        <dbReference type="ARBA" id="ARBA00023125"/>
    </source>
</evidence>
<dbReference type="CDD" id="cd02209">
    <property type="entry name" value="cupin_XRE_C"/>
    <property type="match status" value="1"/>
</dbReference>
<evidence type="ECO:0000259" key="2">
    <source>
        <dbReference type="PROSITE" id="PS50943"/>
    </source>
</evidence>
<dbReference type="GO" id="GO:0003677">
    <property type="term" value="F:DNA binding"/>
    <property type="evidence" value="ECO:0007669"/>
    <property type="project" value="UniProtKB-KW"/>
</dbReference>
<protein>
    <submittedName>
        <fullName evidence="3">MerR family transcriptional regulator</fullName>
    </submittedName>
</protein>
<accession>A0A329TNL7</accession>
<organism evidence="3 4">
    <name type="scientific">Faecalibacterium prausnitzii</name>
    <dbReference type="NCBI Taxonomy" id="853"/>
    <lineage>
        <taxon>Bacteria</taxon>
        <taxon>Bacillati</taxon>
        <taxon>Bacillota</taxon>
        <taxon>Clostridia</taxon>
        <taxon>Eubacteriales</taxon>
        <taxon>Oscillospiraceae</taxon>
        <taxon>Faecalibacterium</taxon>
    </lineage>
</organism>